<name>A0A644ZRH9_9ZZZZ</name>
<feature type="region of interest" description="Disordered" evidence="1">
    <location>
        <begin position="49"/>
        <end position="83"/>
    </location>
</feature>
<dbReference type="EMBL" id="VSSQ01010154">
    <property type="protein sequence ID" value="MPM43570.1"/>
    <property type="molecule type" value="Genomic_DNA"/>
</dbReference>
<dbReference type="AlphaFoldDB" id="A0A644ZRH9"/>
<gene>
    <name evidence="2" type="ORF">SDC9_90247</name>
</gene>
<evidence type="ECO:0000313" key="2">
    <source>
        <dbReference type="EMBL" id="MPM43570.1"/>
    </source>
</evidence>
<evidence type="ECO:0000256" key="1">
    <source>
        <dbReference type="SAM" id="MobiDB-lite"/>
    </source>
</evidence>
<sequence>MGAAFAERGGETCLVYLHKNGVFADGLGFFDEYLIDHAAVDRLDHLGPGGGDGLAAAGDDFVHPRDGHPEQQREEGGEHDIDDGLSLERPLLRFGPGGVAGPISGAPRVFFN</sequence>
<reference evidence="2" key="1">
    <citation type="submission" date="2019-08" db="EMBL/GenBank/DDBJ databases">
        <authorList>
            <person name="Kucharzyk K."/>
            <person name="Murdoch R.W."/>
            <person name="Higgins S."/>
            <person name="Loffler F."/>
        </authorList>
    </citation>
    <scope>NUCLEOTIDE SEQUENCE</scope>
</reference>
<proteinExistence type="predicted"/>
<organism evidence="2">
    <name type="scientific">bioreactor metagenome</name>
    <dbReference type="NCBI Taxonomy" id="1076179"/>
    <lineage>
        <taxon>unclassified sequences</taxon>
        <taxon>metagenomes</taxon>
        <taxon>ecological metagenomes</taxon>
    </lineage>
</organism>
<accession>A0A644ZRH9</accession>
<feature type="compositionally biased region" description="Basic and acidic residues" evidence="1">
    <location>
        <begin position="60"/>
        <end position="79"/>
    </location>
</feature>
<protein>
    <submittedName>
        <fullName evidence="2">Uncharacterized protein</fullName>
    </submittedName>
</protein>
<comment type="caution">
    <text evidence="2">The sequence shown here is derived from an EMBL/GenBank/DDBJ whole genome shotgun (WGS) entry which is preliminary data.</text>
</comment>